<gene>
    <name evidence="1" type="ORF">SETIT_1G085200v2</name>
</gene>
<dbReference type="EMBL" id="CM003528">
    <property type="protein sequence ID" value="RCV05449.1"/>
    <property type="molecule type" value="Genomic_DNA"/>
</dbReference>
<reference evidence="1" key="2">
    <citation type="submission" date="2015-07" db="EMBL/GenBank/DDBJ databases">
        <authorList>
            <person name="Noorani M."/>
        </authorList>
    </citation>
    <scope>NUCLEOTIDE SEQUENCE</scope>
    <source>
        <strain evidence="1">Yugu1</strain>
    </source>
</reference>
<reference evidence="1" key="1">
    <citation type="journal article" date="2012" name="Nat. Biotechnol.">
        <title>Reference genome sequence of the model plant Setaria.</title>
        <authorList>
            <person name="Bennetzen J.L."/>
            <person name="Schmutz J."/>
            <person name="Wang H."/>
            <person name="Percifield R."/>
            <person name="Hawkins J."/>
            <person name="Pontaroli A.C."/>
            <person name="Estep M."/>
            <person name="Feng L."/>
            <person name="Vaughn J.N."/>
            <person name="Grimwood J."/>
            <person name="Jenkins J."/>
            <person name="Barry K."/>
            <person name="Lindquist E."/>
            <person name="Hellsten U."/>
            <person name="Deshpande S."/>
            <person name="Wang X."/>
            <person name="Wu X."/>
            <person name="Mitros T."/>
            <person name="Triplett J."/>
            <person name="Yang X."/>
            <person name="Ye C.Y."/>
            <person name="Mauro-Herrera M."/>
            <person name="Wang L."/>
            <person name="Li P."/>
            <person name="Sharma M."/>
            <person name="Sharma R."/>
            <person name="Ronald P.C."/>
            <person name="Panaud O."/>
            <person name="Kellogg E.A."/>
            <person name="Brutnell T.P."/>
            <person name="Doust A.N."/>
            <person name="Tuskan G.A."/>
            <person name="Rokhsar D."/>
            <person name="Devos K.M."/>
        </authorList>
    </citation>
    <scope>NUCLEOTIDE SEQUENCE [LARGE SCALE GENOMIC DNA]</scope>
    <source>
        <strain evidence="1">Yugu1</strain>
    </source>
</reference>
<name>A0A368PIF6_SETIT</name>
<protein>
    <submittedName>
        <fullName evidence="1">Uncharacterized protein</fullName>
    </submittedName>
</protein>
<evidence type="ECO:0000313" key="1">
    <source>
        <dbReference type="EMBL" id="RCV05449.1"/>
    </source>
</evidence>
<accession>A0A368PIF6</accession>
<proteinExistence type="predicted"/>
<organism evidence="1">
    <name type="scientific">Setaria italica</name>
    <name type="common">Foxtail millet</name>
    <name type="synonym">Panicum italicum</name>
    <dbReference type="NCBI Taxonomy" id="4555"/>
    <lineage>
        <taxon>Eukaryota</taxon>
        <taxon>Viridiplantae</taxon>
        <taxon>Streptophyta</taxon>
        <taxon>Embryophyta</taxon>
        <taxon>Tracheophyta</taxon>
        <taxon>Spermatophyta</taxon>
        <taxon>Magnoliopsida</taxon>
        <taxon>Liliopsida</taxon>
        <taxon>Poales</taxon>
        <taxon>Poaceae</taxon>
        <taxon>PACMAD clade</taxon>
        <taxon>Panicoideae</taxon>
        <taxon>Panicodae</taxon>
        <taxon>Paniceae</taxon>
        <taxon>Cenchrinae</taxon>
        <taxon>Setaria</taxon>
    </lineage>
</organism>
<dbReference type="AlphaFoldDB" id="A0A368PIF6"/>
<sequence length="51" mass="5849">MAWYVRRPLRSAPSQGLCFWSNEVGLAQAKALEITSCFYMSINYYKVPVVC</sequence>